<dbReference type="SUPFAM" id="SSF52540">
    <property type="entry name" value="P-loop containing nucleoside triphosphate hydrolases"/>
    <property type="match status" value="1"/>
</dbReference>
<dbReference type="EMBL" id="HG992979">
    <property type="protein sequence ID" value="CAE7023148.1"/>
    <property type="molecule type" value="Genomic_DNA"/>
</dbReference>
<name>A0A6S6VE45_9PLEO</name>
<dbReference type="CDD" id="cd02024">
    <property type="entry name" value="NRK1"/>
    <property type="match status" value="1"/>
</dbReference>
<accession>A0A6S6VE45</accession>
<dbReference type="Gene3D" id="3.40.50.300">
    <property type="entry name" value="P-loop containing nucleotide triphosphate hydrolases"/>
    <property type="match status" value="1"/>
</dbReference>
<keyword evidence="1" id="KW-0418">Kinase</keyword>
<dbReference type="PANTHER" id="PTHR10285">
    <property type="entry name" value="URIDINE KINASE"/>
    <property type="match status" value="1"/>
</dbReference>
<reference evidence="1" key="1">
    <citation type="submission" date="2021-02" db="EMBL/GenBank/DDBJ databases">
        <authorList>
            <person name="Syme A R."/>
            <person name="Syme A R."/>
            <person name="Moolhuijzen P."/>
        </authorList>
    </citation>
    <scope>NUCLEOTIDE SEQUENCE</scope>
    <source>
        <strain evidence="1">W1-1</strain>
    </source>
</reference>
<dbReference type="Proteomes" id="UP000472372">
    <property type="component" value="Chromosome 3"/>
</dbReference>
<keyword evidence="1" id="KW-0808">Transferase</keyword>
<gene>
    <name evidence="1" type="ORF">PTTW11_03538</name>
</gene>
<dbReference type="InterPro" id="IPR027417">
    <property type="entry name" value="P-loop_NTPase"/>
</dbReference>
<organism evidence="1 2">
    <name type="scientific">Pyrenophora teres f. teres</name>
    <dbReference type="NCBI Taxonomy" id="97479"/>
    <lineage>
        <taxon>Eukaryota</taxon>
        <taxon>Fungi</taxon>
        <taxon>Dikarya</taxon>
        <taxon>Ascomycota</taxon>
        <taxon>Pezizomycotina</taxon>
        <taxon>Dothideomycetes</taxon>
        <taxon>Pleosporomycetidae</taxon>
        <taxon>Pleosporales</taxon>
        <taxon>Pleosporineae</taxon>
        <taxon>Pleosporaceae</taxon>
        <taxon>Pyrenophora</taxon>
    </lineage>
</organism>
<protein>
    <submittedName>
        <fullName evidence="1">Nicotinamide riboside kinase 1</fullName>
    </submittedName>
</protein>
<sequence>MSQPLLVGISGPSSSGKTTLSRLLRDIFPPSKLFILHLDDFYKTDADIPVKHGVQDWDCIESINLPQLKSALQHIKERGESPQWLVSQEDQNSVGEHYVPEAEIQRLRDEVRTWLQGKPEWQGRRICIVDGFLLFSEDMKDIRELFDVKLFLRTSYETAKRRREARSGYVTLEGFWQDPPGYVDDIVWPNYVQDHKFLFKHGDVDGDLDPNVCQNVGIHGMPREAEGDMTKCLNWAAGVLESVIKDSR</sequence>
<dbReference type="AlphaFoldDB" id="A0A6S6VE45"/>
<dbReference type="GO" id="GO:0016301">
    <property type="term" value="F:kinase activity"/>
    <property type="evidence" value="ECO:0007669"/>
    <property type="project" value="UniProtKB-KW"/>
</dbReference>
<proteinExistence type="predicted"/>
<evidence type="ECO:0000313" key="1">
    <source>
        <dbReference type="EMBL" id="CAE7023148.1"/>
    </source>
</evidence>
<evidence type="ECO:0000313" key="2">
    <source>
        <dbReference type="Proteomes" id="UP000472372"/>
    </source>
</evidence>